<organism evidence="7 8">
    <name type="scientific">Danaus plexippus plexippus</name>
    <dbReference type="NCBI Taxonomy" id="278856"/>
    <lineage>
        <taxon>Eukaryota</taxon>
        <taxon>Metazoa</taxon>
        <taxon>Ecdysozoa</taxon>
        <taxon>Arthropoda</taxon>
        <taxon>Hexapoda</taxon>
        <taxon>Insecta</taxon>
        <taxon>Pterygota</taxon>
        <taxon>Neoptera</taxon>
        <taxon>Endopterygota</taxon>
        <taxon>Lepidoptera</taxon>
        <taxon>Glossata</taxon>
        <taxon>Ditrysia</taxon>
        <taxon>Papilionoidea</taxon>
        <taxon>Nymphalidae</taxon>
        <taxon>Danainae</taxon>
        <taxon>Danaini</taxon>
        <taxon>Danaina</taxon>
        <taxon>Danaus</taxon>
        <taxon>Danaus</taxon>
    </lineage>
</organism>
<evidence type="ECO:0000256" key="3">
    <source>
        <dbReference type="ARBA" id="ARBA00022912"/>
    </source>
</evidence>
<dbReference type="Gene3D" id="3.60.40.10">
    <property type="entry name" value="PPM-type phosphatase domain"/>
    <property type="match status" value="1"/>
</dbReference>
<comment type="similarity">
    <text evidence="4">Belongs to the PP2C family.</text>
</comment>
<dbReference type="PROSITE" id="PS01032">
    <property type="entry name" value="PPM_1"/>
    <property type="match status" value="1"/>
</dbReference>
<name>A0A212EK76_DANPL</name>
<keyword evidence="1" id="KW-0479">Metal-binding</keyword>
<reference evidence="7 8" key="1">
    <citation type="journal article" date="2011" name="Cell">
        <title>The monarch butterfly genome yields insights into long-distance migration.</title>
        <authorList>
            <person name="Zhan S."/>
            <person name="Merlin C."/>
            <person name="Boore J.L."/>
            <person name="Reppert S.M."/>
        </authorList>
    </citation>
    <scope>NUCLEOTIDE SEQUENCE [LARGE SCALE GENOMIC DNA]</scope>
    <source>
        <strain evidence="7">F-2</strain>
    </source>
</reference>
<dbReference type="AlphaFoldDB" id="A0A212EK76"/>
<feature type="domain" description="PPM-type phosphatase" evidence="6">
    <location>
        <begin position="134"/>
        <end position="394"/>
    </location>
</feature>
<dbReference type="EMBL" id="AGBW02014334">
    <property type="protein sequence ID" value="OWR41848.1"/>
    <property type="molecule type" value="Genomic_DNA"/>
</dbReference>
<dbReference type="InterPro" id="IPR000222">
    <property type="entry name" value="PP2C_BS"/>
</dbReference>
<dbReference type="GO" id="GO:0046872">
    <property type="term" value="F:metal ion binding"/>
    <property type="evidence" value="ECO:0007669"/>
    <property type="project" value="UniProtKB-KW"/>
</dbReference>
<evidence type="ECO:0000313" key="7">
    <source>
        <dbReference type="EMBL" id="OWR41848.1"/>
    </source>
</evidence>
<evidence type="ECO:0000313" key="8">
    <source>
        <dbReference type="Proteomes" id="UP000007151"/>
    </source>
</evidence>
<evidence type="ECO:0000256" key="1">
    <source>
        <dbReference type="ARBA" id="ARBA00022723"/>
    </source>
</evidence>
<keyword evidence="8" id="KW-1185">Reference proteome</keyword>
<proteinExistence type="inferred from homology"/>
<gene>
    <name evidence="7" type="ORF">KGM_212162</name>
</gene>
<dbReference type="SMART" id="SM00332">
    <property type="entry name" value="PP2Cc"/>
    <property type="match status" value="1"/>
</dbReference>
<comment type="caution">
    <text evidence="7">The sequence shown here is derived from an EMBL/GenBank/DDBJ whole genome shotgun (WGS) entry which is preliminary data.</text>
</comment>
<dbReference type="Proteomes" id="UP000007151">
    <property type="component" value="Unassembled WGS sequence"/>
</dbReference>
<keyword evidence="3 4" id="KW-0904">Protein phosphatase</keyword>
<feature type="region of interest" description="Disordered" evidence="5">
    <location>
        <begin position="370"/>
        <end position="394"/>
    </location>
</feature>
<dbReference type="InterPro" id="IPR015655">
    <property type="entry name" value="PP2C"/>
</dbReference>
<dbReference type="eggNOG" id="KOG0698">
    <property type="taxonomic scope" value="Eukaryota"/>
</dbReference>
<evidence type="ECO:0000256" key="2">
    <source>
        <dbReference type="ARBA" id="ARBA00022801"/>
    </source>
</evidence>
<dbReference type="InterPro" id="IPR001932">
    <property type="entry name" value="PPM-type_phosphatase-like_dom"/>
</dbReference>
<accession>A0A212EK76</accession>
<dbReference type="PANTHER" id="PTHR47992">
    <property type="entry name" value="PROTEIN PHOSPHATASE"/>
    <property type="match status" value="1"/>
</dbReference>
<dbReference type="CDD" id="cd00143">
    <property type="entry name" value="PP2Cc"/>
    <property type="match status" value="1"/>
</dbReference>
<dbReference type="GO" id="GO:0004722">
    <property type="term" value="F:protein serine/threonine phosphatase activity"/>
    <property type="evidence" value="ECO:0007669"/>
    <property type="project" value="InterPro"/>
</dbReference>
<evidence type="ECO:0000256" key="4">
    <source>
        <dbReference type="RuleBase" id="RU003465"/>
    </source>
</evidence>
<evidence type="ECO:0000259" key="6">
    <source>
        <dbReference type="PROSITE" id="PS51746"/>
    </source>
</evidence>
<sequence>MGDKDDYLTAYRVFFEKFAATVDPKDQLPVNIAGYTITQSELPGEVLYWTAEYLSEINCPPTLMTTLRRIVLDEVLIAAKKNPDEYGYDADKCEYEALRLMQAVTSKVNDVCLRYLDNSRLDTLPPPPPLSQRGHRSASSAVKNLRRVMEDRHVEISNLEALFGIETTEPTGFYAVYDGHAGSAAATYCAAHLHQYLVESPYFRRDLQKALYDAFVRTDAEFVRKSHQKRAAGGSTAVVVCVRGGRLAAAWAGDSLALLVKRMGLMQLVNPHKPDRPDERVRIQSSGGVVMHMGTWRVNGQLAVSRAIGNAQYKPYVTAQPEIVVVELDGDEDFVVVACDGLWDVVSEDAVAISVYDQLMRNPVSDRTMLDVVGNDPDKTDKKAKGGGDDRAPK</sequence>
<dbReference type="FunCoup" id="A0A212EK76">
    <property type="interactions" value="715"/>
</dbReference>
<protein>
    <submittedName>
        <fullName evidence="7">Phosphatase 1F</fullName>
    </submittedName>
</protein>
<dbReference type="InParanoid" id="A0A212EK76"/>
<evidence type="ECO:0000256" key="5">
    <source>
        <dbReference type="SAM" id="MobiDB-lite"/>
    </source>
</evidence>
<keyword evidence="2 4" id="KW-0378">Hydrolase</keyword>
<dbReference type="InterPro" id="IPR036457">
    <property type="entry name" value="PPM-type-like_dom_sf"/>
</dbReference>
<dbReference type="KEGG" id="dpl:KGM_212162"/>
<dbReference type="Pfam" id="PF00481">
    <property type="entry name" value="PP2C"/>
    <property type="match status" value="1"/>
</dbReference>
<dbReference type="PROSITE" id="PS51746">
    <property type="entry name" value="PPM_2"/>
    <property type="match status" value="1"/>
</dbReference>
<feature type="compositionally biased region" description="Basic and acidic residues" evidence="5">
    <location>
        <begin position="376"/>
        <end position="394"/>
    </location>
</feature>
<dbReference type="SUPFAM" id="SSF81606">
    <property type="entry name" value="PP2C-like"/>
    <property type="match status" value="1"/>
</dbReference>
<dbReference type="STRING" id="278856.A0A212EK76"/>